<evidence type="ECO:0000256" key="4">
    <source>
        <dbReference type="PIRSR" id="PIRSR610905-2"/>
    </source>
</evidence>
<dbReference type="PANTHER" id="PTHR36845:SF1">
    <property type="entry name" value="HYDROLASE, PUTATIVE (AFU_ORTHOLOGUE AFUA_7G05090)-RELATED"/>
    <property type="match status" value="1"/>
</dbReference>
<dbReference type="GO" id="GO:0052757">
    <property type="term" value="F:chondroitin hydrolase activity"/>
    <property type="evidence" value="ECO:0007669"/>
    <property type="project" value="TreeGrafter"/>
</dbReference>
<dbReference type="Pfam" id="PF07470">
    <property type="entry name" value="Glyco_hydro_88"/>
    <property type="match status" value="1"/>
</dbReference>
<evidence type="ECO:0000256" key="3">
    <source>
        <dbReference type="PIRSR" id="PIRSR610905-1"/>
    </source>
</evidence>
<sequence length="412" mass="47393">MNKCKWVLIIAIVFSLTSCKDVNKKDAIATTVETKEELISRVFAFSEKQYDSLIHRIENNKPLLQPRGVTEEGELRLKPFQDWTSGFFPGSLWYIYAYNHSNKWKDYAEQFTLALDSVKYITNSHDVGFMLDCSYGNGYVVTKEKRFEDVLVKGARSLITRYRPEIGVIQSWDTTPDMGWISERGWDVPVIVDNMMNLELLYKAFEFTKDSTFYNVATKHALTTLKNHFRDDYSSFHVVDYDSKTGEVRSKQTAQGYSDPSSWARGQAWGLYGFTQTYENTKDTIFLNQAKGIANYIMESKKVPEDLIPYWDYDAPKIPNEPKDASAAAITASALLSLQQYVPEKSVAMKSYAEKILRRLSTDDYLASYGKNQGFLLMHSVGNIHTGEENDKPLNYADYYYLEALTKWKKVD</sequence>
<accession>A0A5B7TNA2</accession>
<feature type="binding site" evidence="4">
    <location>
        <position position="193"/>
    </location>
    <ligand>
        <name>substrate</name>
    </ligand>
</feature>
<dbReference type="GO" id="GO:0000272">
    <property type="term" value="P:polysaccharide catabolic process"/>
    <property type="evidence" value="ECO:0007669"/>
    <property type="project" value="TreeGrafter"/>
</dbReference>
<dbReference type="AlphaFoldDB" id="A0A5B7TNA2"/>
<evidence type="ECO:0000313" key="6">
    <source>
        <dbReference type="Proteomes" id="UP000306229"/>
    </source>
</evidence>
<dbReference type="InterPro" id="IPR008928">
    <property type="entry name" value="6-hairpin_glycosidase_sf"/>
</dbReference>
<evidence type="ECO:0000313" key="5">
    <source>
        <dbReference type="EMBL" id="QCX37670.1"/>
    </source>
</evidence>
<evidence type="ECO:0000256" key="2">
    <source>
        <dbReference type="ARBA" id="ARBA00038358"/>
    </source>
</evidence>
<comment type="similarity">
    <text evidence="2">Belongs to the glycosyl hydrolase 88 family.</text>
</comment>
<keyword evidence="1 5" id="KW-0378">Hydrolase</keyword>
<feature type="binding site" evidence="4">
    <location>
        <position position="253"/>
    </location>
    <ligand>
        <name>substrate</name>
    </ligand>
</feature>
<organism evidence="5 6">
    <name type="scientific">Aureibaculum algae</name>
    <dbReference type="NCBI Taxonomy" id="2584122"/>
    <lineage>
        <taxon>Bacteria</taxon>
        <taxon>Pseudomonadati</taxon>
        <taxon>Bacteroidota</taxon>
        <taxon>Flavobacteriia</taxon>
        <taxon>Flavobacteriales</taxon>
        <taxon>Flavobacteriaceae</taxon>
        <taxon>Aureibaculum</taxon>
    </lineage>
</organism>
<gene>
    <name evidence="5" type="ORF">FF125_04185</name>
</gene>
<dbReference type="PANTHER" id="PTHR36845">
    <property type="entry name" value="HYDROLASE, PUTATIVE (AFU_ORTHOLOGUE AFUA_7G05090)-RELATED"/>
    <property type="match status" value="1"/>
</dbReference>
<dbReference type="SUPFAM" id="SSF48208">
    <property type="entry name" value="Six-hairpin glycosidases"/>
    <property type="match status" value="1"/>
</dbReference>
<protein>
    <submittedName>
        <fullName evidence="5">Glucuronyl hydrolase</fullName>
    </submittedName>
</protein>
<dbReference type="InterPro" id="IPR012341">
    <property type="entry name" value="6hp_glycosidase-like_sf"/>
</dbReference>
<dbReference type="PROSITE" id="PS51257">
    <property type="entry name" value="PROKAR_LIPOPROTEIN"/>
    <property type="match status" value="1"/>
</dbReference>
<feature type="active site" description="Nucleophile" evidence="3">
    <location>
        <position position="126"/>
    </location>
</feature>
<dbReference type="EMBL" id="CP040749">
    <property type="protein sequence ID" value="QCX37670.1"/>
    <property type="molecule type" value="Genomic_DNA"/>
</dbReference>
<dbReference type="InterPro" id="IPR052369">
    <property type="entry name" value="UG_Glycosaminoglycan_Hydrolase"/>
</dbReference>
<reference evidence="5 6" key="1">
    <citation type="submission" date="2019-05" db="EMBL/GenBank/DDBJ databases">
        <title>Algicella ahnfeltiae gen. nov., sp. nov., a novel marine bacterium of the family Flavobacteriaceae isolated from a red alga.</title>
        <authorList>
            <person name="Nedashkovskaya O.I."/>
            <person name="Kukhlevskiy A.D."/>
            <person name="Kim S.-G."/>
            <person name="Zhukova N.V."/>
            <person name="Mikhailov V.V."/>
        </authorList>
    </citation>
    <scope>NUCLEOTIDE SEQUENCE [LARGE SCALE GENOMIC DNA]</scope>
    <source>
        <strain evidence="5 6">10Alg115</strain>
    </source>
</reference>
<keyword evidence="6" id="KW-1185">Reference proteome</keyword>
<dbReference type="InterPro" id="IPR010905">
    <property type="entry name" value="Glyco_hydro_88"/>
</dbReference>
<feature type="binding site" evidence="4">
    <location>
        <position position="265"/>
    </location>
    <ligand>
        <name>substrate</name>
    </ligand>
</feature>
<proteinExistence type="inferred from homology"/>
<name>A0A5B7TNA2_9FLAO</name>
<dbReference type="KEGG" id="fbe:FF125_04185"/>
<feature type="binding site" evidence="4">
    <location>
        <position position="126"/>
    </location>
    <ligand>
        <name>substrate</name>
    </ligand>
</feature>
<evidence type="ECO:0000256" key="1">
    <source>
        <dbReference type="ARBA" id="ARBA00022801"/>
    </source>
</evidence>
<feature type="active site" description="Proton donor" evidence="3">
    <location>
        <position position="193"/>
    </location>
</feature>
<feature type="binding site" evidence="4">
    <location>
        <position position="269"/>
    </location>
    <ligand>
        <name>substrate</name>
    </ligand>
</feature>
<dbReference type="OrthoDB" id="428577at2"/>
<dbReference type="Gene3D" id="1.50.10.10">
    <property type="match status" value="1"/>
</dbReference>
<dbReference type="RefSeq" id="WP_138948600.1">
    <property type="nucleotide sequence ID" value="NZ_CP040749.1"/>
</dbReference>
<dbReference type="Proteomes" id="UP000306229">
    <property type="component" value="Chromosome"/>
</dbReference>